<sequence>MRTWRTWRVEKGLLFFQRERCDDADAMLVQGSCVFLLILLILLSGFVCLSACLKVGLDCTAFSMGLPSLCVLYVYMYVS</sequence>
<dbReference type="AlphaFoldDB" id="A0AAJ0B527"/>
<keyword evidence="1" id="KW-0812">Transmembrane</keyword>
<name>A0AAJ0B527_9PEZI</name>
<dbReference type="EMBL" id="MU839841">
    <property type="protein sequence ID" value="KAK1751839.1"/>
    <property type="molecule type" value="Genomic_DNA"/>
</dbReference>
<feature type="transmembrane region" description="Helical" evidence="1">
    <location>
        <begin position="34"/>
        <end position="53"/>
    </location>
</feature>
<reference evidence="2" key="1">
    <citation type="submission" date="2023-06" db="EMBL/GenBank/DDBJ databases">
        <title>Genome-scale phylogeny and comparative genomics of the fungal order Sordariales.</title>
        <authorList>
            <consortium name="Lawrence Berkeley National Laboratory"/>
            <person name="Hensen N."/>
            <person name="Bonometti L."/>
            <person name="Westerberg I."/>
            <person name="Brannstrom I.O."/>
            <person name="Guillou S."/>
            <person name="Cros-Aarteil S."/>
            <person name="Calhoun S."/>
            <person name="Haridas S."/>
            <person name="Kuo A."/>
            <person name="Mondo S."/>
            <person name="Pangilinan J."/>
            <person name="Riley R."/>
            <person name="Labutti K."/>
            <person name="Andreopoulos B."/>
            <person name="Lipzen A."/>
            <person name="Chen C."/>
            <person name="Yanf M."/>
            <person name="Daum C."/>
            <person name="Ng V."/>
            <person name="Clum A."/>
            <person name="Steindorff A."/>
            <person name="Ohm R."/>
            <person name="Martin F."/>
            <person name="Silar P."/>
            <person name="Natvig D."/>
            <person name="Lalanne C."/>
            <person name="Gautier V."/>
            <person name="Ament-Velasquez S.L."/>
            <person name="Kruys A."/>
            <person name="Hutchinson M.I."/>
            <person name="Powell A.J."/>
            <person name="Barry K."/>
            <person name="Miller A.N."/>
            <person name="Grigoriev I.V."/>
            <person name="Debuchy R."/>
            <person name="Gladieux P."/>
            <person name="Thoren M.H."/>
            <person name="Johannesson H."/>
        </authorList>
    </citation>
    <scope>NUCLEOTIDE SEQUENCE</scope>
    <source>
        <strain evidence="2">PSN4</strain>
    </source>
</reference>
<feature type="non-terminal residue" evidence="2">
    <location>
        <position position="79"/>
    </location>
</feature>
<evidence type="ECO:0000313" key="3">
    <source>
        <dbReference type="Proteomes" id="UP001239445"/>
    </source>
</evidence>
<accession>A0AAJ0B527</accession>
<proteinExistence type="predicted"/>
<evidence type="ECO:0000256" key="1">
    <source>
        <dbReference type="SAM" id="Phobius"/>
    </source>
</evidence>
<organism evidence="2 3">
    <name type="scientific">Echria macrotheca</name>
    <dbReference type="NCBI Taxonomy" id="438768"/>
    <lineage>
        <taxon>Eukaryota</taxon>
        <taxon>Fungi</taxon>
        <taxon>Dikarya</taxon>
        <taxon>Ascomycota</taxon>
        <taxon>Pezizomycotina</taxon>
        <taxon>Sordariomycetes</taxon>
        <taxon>Sordariomycetidae</taxon>
        <taxon>Sordariales</taxon>
        <taxon>Schizotheciaceae</taxon>
        <taxon>Echria</taxon>
    </lineage>
</organism>
<feature type="transmembrane region" description="Helical" evidence="1">
    <location>
        <begin position="60"/>
        <end position="78"/>
    </location>
</feature>
<evidence type="ECO:0000313" key="2">
    <source>
        <dbReference type="EMBL" id="KAK1751839.1"/>
    </source>
</evidence>
<dbReference type="Proteomes" id="UP001239445">
    <property type="component" value="Unassembled WGS sequence"/>
</dbReference>
<gene>
    <name evidence="2" type="ORF">QBC47DRAFT_391158</name>
</gene>
<comment type="caution">
    <text evidence="2">The sequence shown here is derived from an EMBL/GenBank/DDBJ whole genome shotgun (WGS) entry which is preliminary data.</text>
</comment>
<keyword evidence="1" id="KW-0472">Membrane</keyword>
<protein>
    <submittedName>
        <fullName evidence="2">Uncharacterized protein</fullName>
    </submittedName>
</protein>
<keyword evidence="3" id="KW-1185">Reference proteome</keyword>
<keyword evidence="1" id="KW-1133">Transmembrane helix</keyword>